<feature type="compositionally biased region" description="Low complexity" evidence="1">
    <location>
        <begin position="99"/>
        <end position="165"/>
    </location>
</feature>
<dbReference type="VEuPathDB" id="FungiDB:KRP23_9968"/>
<reference evidence="4" key="2">
    <citation type="submission" date="2015-06" db="UniProtKB">
        <authorList>
            <consortium name="EnsemblProtists"/>
        </authorList>
    </citation>
    <scope>IDENTIFICATION</scope>
    <source>
        <strain evidence="4">Pr102</strain>
    </source>
</reference>
<accession>H3GD47</accession>
<evidence type="ECO:0000256" key="1">
    <source>
        <dbReference type="SAM" id="MobiDB-lite"/>
    </source>
</evidence>
<name>H3GD47_PHYRM</name>
<dbReference type="EMBL" id="DS566000">
    <property type="status" value="NOT_ANNOTATED_CDS"/>
    <property type="molecule type" value="Genomic_DNA"/>
</dbReference>
<dbReference type="eggNOG" id="ENOG502R68C">
    <property type="taxonomic scope" value="Eukaryota"/>
</dbReference>
<feature type="region of interest" description="Disordered" evidence="1">
    <location>
        <begin position="98"/>
        <end position="180"/>
    </location>
</feature>
<keyword evidence="2" id="KW-0812">Transmembrane</keyword>
<dbReference type="EnsemblProtists" id="Phyra73459">
    <property type="protein sequence ID" value="Phyra73459"/>
    <property type="gene ID" value="Phyra73459"/>
</dbReference>
<dbReference type="VEuPathDB" id="FungiDB:KRP22_7264"/>
<dbReference type="Proteomes" id="UP000005238">
    <property type="component" value="Unassembled WGS sequence"/>
</dbReference>
<feature type="chain" id="PRO_5003586957" evidence="3">
    <location>
        <begin position="22"/>
        <end position="261"/>
    </location>
</feature>
<reference evidence="5" key="1">
    <citation type="journal article" date="2006" name="Science">
        <title>Phytophthora genome sequences uncover evolutionary origins and mechanisms of pathogenesis.</title>
        <authorList>
            <person name="Tyler B.M."/>
            <person name="Tripathy S."/>
            <person name="Zhang X."/>
            <person name="Dehal P."/>
            <person name="Jiang R.H."/>
            <person name="Aerts A."/>
            <person name="Arredondo F.D."/>
            <person name="Baxter L."/>
            <person name="Bensasson D."/>
            <person name="Beynon J.L."/>
            <person name="Chapman J."/>
            <person name="Damasceno C.M."/>
            <person name="Dorrance A.E."/>
            <person name="Dou D."/>
            <person name="Dickerman A.W."/>
            <person name="Dubchak I.L."/>
            <person name="Garbelotto M."/>
            <person name="Gijzen M."/>
            <person name="Gordon S.G."/>
            <person name="Govers F."/>
            <person name="Grunwald N.J."/>
            <person name="Huang W."/>
            <person name="Ivors K.L."/>
            <person name="Jones R.W."/>
            <person name="Kamoun S."/>
            <person name="Krampis K."/>
            <person name="Lamour K.H."/>
            <person name="Lee M.K."/>
            <person name="McDonald W.H."/>
            <person name="Medina M."/>
            <person name="Meijer H.J."/>
            <person name="Nordberg E.K."/>
            <person name="Maclean D.J."/>
            <person name="Ospina-Giraldo M.D."/>
            <person name="Morris P.F."/>
            <person name="Phuntumart V."/>
            <person name="Putnam N.H."/>
            <person name="Rash S."/>
            <person name="Rose J.K."/>
            <person name="Sakihama Y."/>
            <person name="Salamov A.A."/>
            <person name="Savidor A."/>
            <person name="Scheuring C.F."/>
            <person name="Smith B.M."/>
            <person name="Sobral B.W."/>
            <person name="Terry A."/>
            <person name="Torto-Alalibo T.A."/>
            <person name="Win J."/>
            <person name="Xu Z."/>
            <person name="Zhang H."/>
            <person name="Grigoriev I.V."/>
            <person name="Rokhsar D.S."/>
            <person name="Boore J.L."/>
        </authorList>
    </citation>
    <scope>NUCLEOTIDE SEQUENCE [LARGE SCALE GENOMIC DNA]</scope>
    <source>
        <strain evidence="5">Pr102</strain>
    </source>
</reference>
<dbReference type="OMA" id="WSANNAV"/>
<proteinExistence type="predicted"/>
<evidence type="ECO:0000313" key="4">
    <source>
        <dbReference type="EnsemblProtists" id="Phyra73459"/>
    </source>
</evidence>
<protein>
    <submittedName>
        <fullName evidence="4">Uncharacterized protein</fullName>
    </submittedName>
</protein>
<keyword evidence="2" id="KW-1133">Transmembrane helix</keyword>
<feature type="transmembrane region" description="Helical" evidence="2">
    <location>
        <begin position="189"/>
        <end position="214"/>
    </location>
</feature>
<keyword evidence="3" id="KW-0732">Signal</keyword>
<evidence type="ECO:0000256" key="2">
    <source>
        <dbReference type="SAM" id="Phobius"/>
    </source>
</evidence>
<keyword evidence="2" id="KW-0472">Membrane</keyword>
<dbReference type="STRING" id="164328.H3GD47"/>
<dbReference type="AlphaFoldDB" id="H3GD47"/>
<sequence length="261" mass="26621">MRACLVFSALLATTWIAQVEAVACAEICYTTELTGFAPGGTPGCTCSGSTAGARAGAGDCNCGQCYEETQGLIIGFAINSDGTCTYGTDCGNCELVSRSPTSSSTNPPTNTTSTPTPVPATSAPSSGSSSSTTTSIGASASEGSAADSSSSATASSSESGSSNSNSKDKVGNSAGSKSGSKIRDEGLSLWQIVLAICCTVLIFMVAVVSVFACYCKARSRLYEHEEDQASYYNQVAQQTPSYQPWVPNRTAQPADSKSNIV</sequence>
<organism evidence="4 5">
    <name type="scientific">Phytophthora ramorum</name>
    <name type="common">Sudden oak death agent</name>
    <dbReference type="NCBI Taxonomy" id="164328"/>
    <lineage>
        <taxon>Eukaryota</taxon>
        <taxon>Sar</taxon>
        <taxon>Stramenopiles</taxon>
        <taxon>Oomycota</taxon>
        <taxon>Peronosporomycetes</taxon>
        <taxon>Peronosporales</taxon>
        <taxon>Peronosporaceae</taxon>
        <taxon>Phytophthora</taxon>
    </lineage>
</organism>
<feature type="signal peptide" evidence="3">
    <location>
        <begin position="1"/>
        <end position="21"/>
    </location>
</feature>
<dbReference type="InParanoid" id="H3GD47"/>
<evidence type="ECO:0000256" key="3">
    <source>
        <dbReference type="SAM" id="SignalP"/>
    </source>
</evidence>
<evidence type="ECO:0000313" key="5">
    <source>
        <dbReference type="Proteomes" id="UP000005238"/>
    </source>
</evidence>
<dbReference type="HOGENOM" id="CLU_1028430_0_0_1"/>
<keyword evidence="5" id="KW-1185">Reference proteome</keyword>